<dbReference type="InterPro" id="IPR036291">
    <property type="entry name" value="NAD(P)-bd_dom_sf"/>
</dbReference>
<reference evidence="2 3" key="1">
    <citation type="submission" date="2018-08" db="EMBL/GenBank/DDBJ databases">
        <authorList>
            <person name="Laetsch R D."/>
            <person name="Stevens L."/>
            <person name="Kumar S."/>
            <person name="Blaxter L. M."/>
        </authorList>
    </citation>
    <scope>NUCLEOTIDE SEQUENCE [LARGE SCALE GENOMIC DNA]</scope>
</reference>
<accession>A0A3P7M3H1</accession>
<protein>
    <submittedName>
        <fullName evidence="2">Uncharacterized protein</fullName>
    </submittedName>
</protein>
<dbReference type="PANTHER" id="PTHR43157:SF31">
    <property type="entry name" value="PHOSPHATIDYLINOSITOL-GLYCAN BIOSYNTHESIS CLASS F PROTEIN"/>
    <property type="match status" value="1"/>
</dbReference>
<dbReference type="PANTHER" id="PTHR43157">
    <property type="entry name" value="PHOSPHATIDYLINOSITOL-GLYCAN BIOSYNTHESIS CLASS F PROTEIN-RELATED"/>
    <property type="match status" value="1"/>
</dbReference>
<evidence type="ECO:0000313" key="2">
    <source>
        <dbReference type="EMBL" id="VDM94168.1"/>
    </source>
</evidence>
<sequence>MAERNENYYPFKRTVLITGSTDGIGRQTALELAVRNKENFVIVHGRSIEKCEATINYIMREGKLPDKSNLDFVVADFSDLNEVSNLATEVEKRFPRLNVLLCNAGVLLPKRTESRNGLELTFQINHLAHFFIINRLLTLLKENQPSRVIIISSSLHSWHKIDWEDVMAEREYEKYLQFSRTKLMNHLTSFALHRLLVRQGCQFRVTSNVIDMGNMEPRDRRSRSTSLSSSDTALVLTSGIGTLLTLIESPAFENVSGKYFDCHGKQTRSSSDATDERLQQKLWEMSEQLCKDYLNSNSPISTNCMTNDVHWINSYENQ</sequence>
<evidence type="ECO:0000256" key="1">
    <source>
        <dbReference type="ARBA" id="ARBA00023002"/>
    </source>
</evidence>
<name>A0A3P7M3H1_ONCOC</name>
<keyword evidence="1" id="KW-0560">Oxidoreductase</keyword>
<dbReference type="Gene3D" id="3.40.50.720">
    <property type="entry name" value="NAD(P)-binding Rossmann-like Domain"/>
    <property type="match status" value="1"/>
</dbReference>
<keyword evidence="3" id="KW-1185">Reference proteome</keyword>
<gene>
    <name evidence="2" type="ORF">NOO_LOCUS10441</name>
</gene>
<dbReference type="EMBL" id="UYRW01005993">
    <property type="protein sequence ID" value="VDM94168.1"/>
    <property type="molecule type" value="Genomic_DNA"/>
</dbReference>
<dbReference type="OrthoDB" id="191139at2759"/>
<dbReference type="SUPFAM" id="SSF51735">
    <property type="entry name" value="NAD(P)-binding Rossmann-fold domains"/>
    <property type="match status" value="1"/>
</dbReference>
<dbReference type="PRINTS" id="PR00081">
    <property type="entry name" value="GDHRDH"/>
</dbReference>
<dbReference type="Pfam" id="PF00106">
    <property type="entry name" value="adh_short"/>
    <property type="match status" value="1"/>
</dbReference>
<dbReference type="GO" id="GO:0016491">
    <property type="term" value="F:oxidoreductase activity"/>
    <property type="evidence" value="ECO:0007669"/>
    <property type="project" value="UniProtKB-KW"/>
</dbReference>
<evidence type="ECO:0000313" key="3">
    <source>
        <dbReference type="Proteomes" id="UP000271087"/>
    </source>
</evidence>
<organism evidence="2 3">
    <name type="scientific">Onchocerca ochengi</name>
    <name type="common">Filarial nematode worm</name>
    <dbReference type="NCBI Taxonomy" id="42157"/>
    <lineage>
        <taxon>Eukaryota</taxon>
        <taxon>Metazoa</taxon>
        <taxon>Ecdysozoa</taxon>
        <taxon>Nematoda</taxon>
        <taxon>Chromadorea</taxon>
        <taxon>Rhabditida</taxon>
        <taxon>Spirurina</taxon>
        <taxon>Spiruromorpha</taxon>
        <taxon>Filarioidea</taxon>
        <taxon>Onchocercidae</taxon>
        <taxon>Onchocerca</taxon>
    </lineage>
</organism>
<proteinExistence type="predicted"/>
<feature type="non-terminal residue" evidence="2">
    <location>
        <position position="1"/>
    </location>
</feature>
<dbReference type="InterPro" id="IPR002347">
    <property type="entry name" value="SDR_fam"/>
</dbReference>
<dbReference type="AlphaFoldDB" id="A0A3P7M3H1"/>
<dbReference type="Proteomes" id="UP000271087">
    <property type="component" value="Unassembled WGS sequence"/>
</dbReference>